<evidence type="ECO:0000256" key="2">
    <source>
        <dbReference type="ARBA" id="ARBA00022801"/>
    </source>
</evidence>
<dbReference type="PANTHER" id="PTHR11347">
    <property type="entry name" value="CYCLIC NUCLEOTIDE PHOSPHODIESTERASE"/>
    <property type="match status" value="1"/>
</dbReference>
<dbReference type="SUPFAM" id="SSF109604">
    <property type="entry name" value="HD-domain/PDEase-like"/>
    <property type="match status" value="1"/>
</dbReference>
<reference evidence="8" key="1">
    <citation type="journal article" date="2015" name="PLoS Genet.">
        <title>Genome Sequence and Transcriptome Analyses of Chrysochromulina tobin: Metabolic Tools for Enhanced Algal Fitness in the Prominent Order Prymnesiales (Haptophyceae).</title>
        <authorList>
            <person name="Hovde B.T."/>
            <person name="Deodato C.R."/>
            <person name="Hunsperger H.M."/>
            <person name="Ryken S.A."/>
            <person name="Yost W."/>
            <person name="Jha R.K."/>
            <person name="Patterson J."/>
            <person name="Monnat R.J. Jr."/>
            <person name="Barlow S.B."/>
            <person name="Starkenburg S.R."/>
            <person name="Cattolico R.A."/>
        </authorList>
    </citation>
    <scope>NUCLEOTIDE SEQUENCE</scope>
    <source>
        <strain evidence="8">CCMP291</strain>
    </source>
</reference>
<accession>A0A0M0JLB6</accession>
<dbReference type="InterPro" id="IPR002073">
    <property type="entry name" value="PDEase_catalytic_dom"/>
</dbReference>
<dbReference type="GO" id="GO:0046872">
    <property type="term" value="F:metal ion binding"/>
    <property type="evidence" value="ECO:0007669"/>
    <property type="project" value="UniProtKB-KW"/>
</dbReference>
<evidence type="ECO:0000313" key="7">
    <source>
        <dbReference type="EMBL" id="KOO27107.1"/>
    </source>
</evidence>
<keyword evidence="2" id="KW-0378">Hydrolase</keyword>
<evidence type="ECO:0000259" key="6">
    <source>
        <dbReference type="PROSITE" id="PS51845"/>
    </source>
</evidence>
<gene>
    <name evidence="7" type="ORF">Ctob_006850</name>
</gene>
<dbReference type="PRINTS" id="PR00387">
    <property type="entry name" value="PDIESTERASE1"/>
</dbReference>
<dbReference type="EMBL" id="JWZX01002765">
    <property type="protein sequence ID" value="KOO27107.1"/>
    <property type="molecule type" value="Genomic_DNA"/>
</dbReference>
<evidence type="ECO:0000256" key="1">
    <source>
        <dbReference type="ARBA" id="ARBA00022723"/>
    </source>
</evidence>
<organism evidence="7 8">
    <name type="scientific">Chrysochromulina tobinii</name>
    <dbReference type="NCBI Taxonomy" id="1460289"/>
    <lineage>
        <taxon>Eukaryota</taxon>
        <taxon>Haptista</taxon>
        <taxon>Haptophyta</taxon>
        <taxon>Prymnesiophyceae</taxon>
        <taxon>Prymnesiales</taxon>
        <taxon>Chrysochromulinaceae</taxon>
        <taxon>Chrysochromulina</taxon>
    </lineage>
</organism>
<feature type="active site" description="Proton donor" evidence="3">
    <location>
        <position position="88"/>
    </location>
</feature>
<evidence type="ECO:0000313" key="8">
    <source>
        <dbReference type="Proteomes" id="UP000037460"/>
    </source>
</evidence>
<dbReference type="InterPro" id="IPR003607">
    <property type="entry name" value="HD/PDEase_dom"/>
</dbReference>
<protein>
    <submittedName>
        <fullName evidence="7">3'5'-cyclic nucleotide phosphodiesterase</fullName>
    </submittedName>
</protein>
<feature type="binding site" evidence="5">
    <location>
        <position position="129"/>
    </location>
    <ligand>
        <name>Zn(2+)</name>
        <dbReference type="ChEBI" id="CHEBI:29105"/>
        <label>2</label>
    </ligand>
</feature>
<name>A0A0M0JLB6_9EUKA</name>
<dbReference type="GO" id="GO:0007165">
    <property type="term" value="P:signal transduction"/>
    <property type="evidence" value="ECO:0007669"/>
    <property type="project" value="InterPro"/>
</dbReference>
<dbReference type="InterPro" id="IPR036971">
    <property type="entry name" value="PDEase_catalytic_dom_sf"/>
</dbReference>
<feature type="binding site" evidence="5">
    <location>
        <position position="129"/>
    </location>
    <ligand>
        <name>Zn(2+)</name>
        <dbReference type="ChEBI" id="CHEBI:29105"/>
        <label>1</label>
    </ligand>
</feature>
<dbReference type="Pfam" id="PF00233">
    <property type="entry name" value="PDEase_I"/>
    <property type="match status" value="1"/>
</dbReference>
<feature type="binding site" evidence="4">
    <location>
        <begin position="88"/>
        <end position="92"/>
    </location>
    <ligand>
        <name>AMP</name>
        <dbReference type="ChEBI" id="CHEBI:456215"/>
    </ligand>
</feature>
<feature type="domain" description="PDEase" evidence="6">
    <location>
        <begin position="13"/>
        <end position="347"/>
    </location>
</feature>
<dbReference type="CDD" id="cd00077">
    <property type="entry name" value="HDc"/>
    <property type="match status" value="1"/>
</dbReference>
<dbReference type="Proteomes" id="UP000037460">
    <property type="component" value="Unassembled WGS sequence"/>
</dbReference>
<keyword evidence="8" id="KW-1185">Reference proteome</keyword>
<evidence type="ECO:0000256" key="5">
    <source>
        <dbReference type="PIRSR" id="PIRSR623088-3"/>
    </source>
</evidence>
<feature type="binding site" evidence="4">
    <location>
        <position position="307"/>
    </location>
    <ligand>
        <name>AMP</name>
        <dbReference type="ChEBI" id="CHEBI:456215"/>
    </ligand>
</feature>
<keyword evidence="1 5" id="KW-0479">Metal-binding</keyword>
<dbReference type="PROSITE" id="PS51845">
    <property type="entry name" value="PDEASE_I_2"/>
    <property type="match status" value="1"/>
</dbReference>
<sequence length="347" mass="38649">MAMALSGELFEEPLTISDSARADALACLDTWDYDTLALQEASGGHALLLVGEALFERHKLHEPCHVDRAVLHRFLRALEACYGDHEYHNAMHGADVALGVHHFIVNFGLTARLTKLELLAALVGALVHDFDHPGTNNGHEVRAGTERALMHTDAILEHHHLHSTFKLLAVPDFDLFGAMPADDRELCRKLIVDMVLATDLKMHNDFTSTLSTLAAQHGATAAGALPSRENFTSPFQAQALVGVPLLLAVALKFADLSHCFKPFHIHKHWVERITNEFWALGDRERQLGIAVSPLCDRDKDSNVPKSQIGFFNFICVPFYSIVADLIDPTMLPWLRVQANLQEWGRRR</sequence>
<evidence type="ECO:0000256" key="4">
    <source>
        <dbReference type="PIRSR" id="PIRSR623088-2"/>
    </source>
</evidence>
<dbReference type="Gene3D" id="1.10.1300.10">
    <property type="entry name" value="3'5'-cyclic nucleotide phosphodiesterase, catalytic domain"/>
    <property type="match status" value="1"/>
</dbReference>
<feature type="binding site" evidence="5">
    <location>
        <position position="255"/>
    </location>
    <ligand>
        <name>Zn(2+)</name>
        <dbReference type="ChEBI" id="CHEBI:29105"/>
        <label>1</label>
    </ligand>
</feature>
<feature type="binding site" evidence="4">
    <location>
        <position position="129"/>
    </location>
    <ligand>
        <name>AMP</name>
        <dbReference type="ChEBI" id="CHEBI:456215"/>
    </ligand>
</feature>
<proteinExistence type="predicted"/>
<dbReference type="GO" id="GO:0004114">
    <property type="term" value="F:3',5'-cyclic-nucleotide phosphodiesterase activity"/>
    <property type="evidence" value="ECO:0007669"/>
    <property type="project" value="InterPro"/>
</dbReference>
<dbReference type="OrthoDB" id="546632at2759"/>
<feature type="binding site" evidence="5">
    <location>
        <position position="128"/>
    </location>
    <ligand>
        <name>Zn(2+)</name>
        <dbReference type="ChEBI" id="CHEBI:29105"/>
        <label>1</label>
    </ligand>
</feature>
<comment type="caution">
    <text evidence="7">The sequence shown here is derived from an EMBL/GenBank/DDBJ whole genome shotgun (WGS) entry which is preliminary data.</text>
</comment>
<feature type="binding site" evidence="4">
    <location>
        <position position="255"/>
    </location>
    <ligand>
        <name>AMP</name>
        <dbReference type="ChEBI" id="CHEBI:456215"/>
    </ligand>
</feature>
<feature type="binding site" evidence="5">
    <location>
        <position position="92"/>
    </location>
    <ligand>
        <name>Zn(2+)</name>
        <dbReference type="ChEBI" id="CHEBI:29105"/>
        <label>1</label>
    </ligand>
</feature>
<evidence type="ECO:0000256" key="3">
    <source>
        <dbReference type="PIRSR" id="PIRSR623088-1"/>
    </source>
</evidence>
<dbReference type="InterPro" id="IPR023088">
    <property type="entry name" value="PDEase"/>
</dbReference>
<dbReference type="AlphaFoldDB" id="A0A0M0JLB6"/>